<reference evidence="4 5" key="1">
    <citation type="journal article" date="2013" name="J. Mol. Microbiol. Biotechnol.">
        <title>Analysis of the Complete Genomes of Acholeplasma brassicae , A. palmae and A. laidlawii and Their Comparison to the Obligate Parasites from ' Candidatus Phytoplasma'.</title>
        <authorList>
            <person name="Kube M."/>
            <person name="Siewert C."/>
            <person name="Migdoll A.M."/>
            <person name="Duduk B."/>
            <person name="Holz S."/>
            <person name="Rabus R."/>
            <person name="Seemuller E."/>
            <person name="Mitrovic J."/>
            <person name="Muller I."/>
            <person name="Buttner C."/>
            <person name="Reinhardt R."/>
        </authorList>
    </citation>
    <scope>NUCLEOTIDE SEQUENCE [LARGE SCALE GENOMIC DNA]</scope>
    <source>
        <strain evidence="4 5">J233</strain>
    </source>
</reference>
<dbReference type="GO" id="GO:0016787">
    <property type="term" value="F:hydrolase activity"/>
    <property type="evidence" value="ECO:0007669"/>
    <property type="project" value="UniProtKB-KW"/>
</dbReference>
<dbReference type="PANTHER" id="PTHR43736">
    <property type="entry name" value="ADP-RIBOSE PYROPHOSPHATASE"/>
    <property type="match status" value="1"/>
</dbReference>
<dbReference type="Proteomes" id="UP000032740">
    <property type="component" value="Chromosome"/>
</dbReference>
<dbReference type="KEGG" id="apal:BN85414240"/>
<dbReference type="OrthoDB" id="511483at2"/>
<dbReference type="InterPro" id="IPR000086">
    <property type="entry name" value="NUDIX_hydrolase_dom"/>
</dbReference>
<name>U4KSH0_ALTPJ</name>
<keyword evidence="2 4" id="KW-0378">Hydrolase</keyword>
<dbReference type="EMBL" id="FO681347">
    <property type="protein sequence ID" value="CCV65001.1"/>
    <property type="molecule type" value="Genomic_DNA"/>
</dbReference>
<dbReference type="SUPFAM" id="SSF55811">
    <property type="entry name" value="Nudix"/>
    <property type="match status" value="1"/>
</dbReference>
<dbReference type="AlphaFoldDB" id="U4KSH0"/>
<dbReference type="CDD" id="cd02883">
    <property type="entry name" value="NUDIX_Hydrolase"/>
    <property type="match status" value="1"/>
</dbReference>
<organism evidence="4 5">
    <name type="scientific">Alteracholeplasma palmae (strain ATCC 49389 / J233)</name>
    <name type="common">Acholeplasma palmae</name>
    <dbReference type="NCBI Taxonomy" id="1318466"/>
    <lineage>
        <taxon>Bacteria</taxon>
        <taxon>Bacillati</taxon>
        <taxon>Mycoplasmatota</taxon>
        <taxon>Mollicutes</taxon>
        <taxon>Acholeplasmatales</taxon>
        <taxon>Acholeplasmataceae</taxon>
        <taxon>Acholeplasma</taxon>
    </lineage>
</organism>
<evidence type="ECO:0000259" key="3">
    <source>
        <dbReference type="PROSITE" id="PS51462"/>
    </source>
</evidence>
<accession>U4KSH0</accession>
<dbReference type="PANTHER" id="PTHR43736:SF1">
    <property type="entry name" value="DIHYDRONEOPTERIN TRIPHOSPHATE DIPHOSPHATASE"/>
    <property type="match status" value="1"/>
</dbReference>
<dbReference type="HOGENOM" id="CLU_106692_2_0_14"/>
<evidence type="ECO:0000256" key="1">
    <source>
        <dbReference type="ARBA" id="ARBA00005582"/>
    </source>
</evidence>
<dbReference type="PROSITE" id="PS00893">
    <property type="entry name" value="NUDIX_BOX"/>
    <property type="match status" value="1"/>
</dbReference>
<dbReference type="PROSITE" id="PS51462">
    <property type="entry name" value="NUDIX"/>
    <property type="match status" value="1"/>
</dbReference>
<dbReference type="RefSeq" id="WP_030003884.1">
    <property type="nucleotide sequence ID" value="NC_022538.1"/>
</dbReference>
<dbReference type="InterPro" id="IPR015797">
    <property type="entry name" value="NUDIX_hydrolase-like_dom_sf"/>
</dbReference>
<dbReference type="Gene3D" id="3.90.79.10">
    <property type="entry name" value="Nucleoside Triphosphate Pyrophosphohydrolase"/>
    <property type="match status" value="1"/>
</dbReference>
<feature type="domain" description="Nudix hydrolase" evidence="3">
    <location>
        <begin position="17"/>
        <end position="150"/>
    </location>
</feature>
<evidence type="ECO:0000256" key="2">
    <source>
        <dbReference type="ARBA" id="ARBA00022801"/>
    </source>
</evidence>
<protein>
    <submittedName>
        <fullName evidence="4">NUDIX hydrolase</fullName>
    </submittedName>
</protein>
<comment type="similarity">
    <text evidence="1">Belongs to the Nudix hydrolase family.</text>
</comment>
<gene>
    <name evidence="4" type="ORF">BN85414240</name>
</gene>
<sequence>MFNYDLSIGTNSIKKKIDRSAVRAVILRGTKILVLKSDNEEVKLPGGGVEVNETAYDALRREIKEETGYNISKYKVFGVITVTAPSQDNKSVLFSMKSDYFLVEVENKKGQTSLQGYEIDLNFKAEFIEINDAIKINEKAIKNNNLNEIAHRELIALYEVKKLVFDAS</sequence>
<evidence type="ECO:0000313" key="5">
    <source>
        <dbReference type="Proteomes" id="UP000032740"/>
    </source>
</evidence>
<evidence type="ECO:0000313" key="4">
    <source>
        <dbReference type="EMBL" id="CCV65001.1"/>
    </source>
</evidence>
<dbReference type="Pfam" id="PF00293">
    <property type="entry name" value="NUDIX"/>
    <property type="match status" value="1"/>
</dbReference>
<dbReference type="InterPro" id="IPR020084">
    <property type="entry name" value="NUDIX_hydrolase_CS"/>
</dbReference>
<keyword evidence="5" id="KW-1185">Reference proteome</keyword>
<proteinExistence type="inferred from homology"/>